<gene>
    <name evidence="2" type="ORF">BDA99DRAFT_504411</name>
</gene>
<accession>A0AAD5PHA2</accession>
<feature type="compositionally biased region" description="Polar residues" evidence="1">
    <location>
        <begin position="1"/>
        <end position="30"/>
    </location>
</feature>
<evidence type="ECO:0000313" key="3">
    <source>
        <dbReference type="Proteomes" id="UP001209540"/>
    </source>
</evidence>
<feature type="region of interest" description="Disordered" evidence="1">
    <location>
        <begin position="207"/>
        <end position="252"/>
    </location>
</feature>
<feature type="compositionally biased region" description="Low complexity" evidence="1">
    <location>
        <begin position="208"/>
        <end position="231"/>
    </location>
</feature>
<feature type="region of interest" description="Disordered" evidence="1">
    <location>
        <begin position="1"/>
        <end position="66"/>
    </location>
</feature>
<dbReference type="AlphaFoldDB" id="A0AAD5PHA2"/>
<reference evidence="2" key="2">
    <citation type="submission" date="2023-02" db="EMBL/GenBank/DDBJ databases">
        <authorList>
            <consortium name="DOE Joint Genome Institute"/>
            <person name="Mondo S.J."/>
            <person name="Chang Y."/>
            <person name="Wang Y."/>
            <person name="Ahrendt S."/>
            <person name="Andreopoulos W."/>
            <person name="Barry K."/>
            <person name="Beard J."/>
            <person name="Benny G.L."/>
            <person name="Blankenship S."/>
            <person name="Bonito G."/>
            <person name="Cuomo C."/>
            <person name="Desiro A."/>
            <person name="Gervers K.A."/>
            <person name="Hundley H."/>
            <person name="Kuo A."/>
            <person name="LaButti K."/>
            <person name="Lang B.F."/>
            <person name="Lipzen A."/>
            <person name="O'Donnell K."/>
            <person name="Pangilinan J."/>
            <person name="Reynolds N."/>
            <person name="Sandor L."/>
            <person name="Smith M.W."/>
            <person name="Tsang A."/>
            <person name="Grigoriev I.V."/>
            <person name="Stajich J.E."/>
            <person name="Spatafora J.W."/>
        </authorList>
    </citation>
    <scope>NUCLEOTIDE SEQUENCE</scope>
    <source>
        <strain evidence="2">RSA 2281</strain>
    </source>
</reference>
<comment type="caution">
    <text evidence="2">The sequence shown here is derived from an EMBL/GenBank/DDBJ whole genome shotgun (WGS) entry which is preliminary data.</text>
</comment>
<proteinExistence type="predicted"/>
<protein>
    <submittedName>
        <fullName evidence="2">Uncharacterized protein</fullName>
    </submittedName>
</protein>
<keyword evidence="3" id="KW-1185">Reference proteome</keyword>
<feature type="compositionally biased region" description="Low complexity" evidence="1">
    <location>
        <begin position="238"/>
        <end position="252"/>
    </location>
</feature>
<evidence type="ECO:0000313" key="2">
    <source>
        <dbReference type="EMBL" id="KAI9267935.1"/>
    </source>
</evidence>
<reference evidence="2" key="1">
    <citation type="journal article" date="2022" name="IScience">
        <title>Evolution of zygomycete secretomes and the origins of terrestrial fungal ecologies.</title>
        <authorList>
            <person name="Chang Y."/>
            <person name="Wang Y."/>
            <person name="Mondo S."/>
            <person name="Ahrendt S."/>
            <person name="Andreopoulos W."/>
            <person name="Barry K."/>
            <person name="Beard J."/>
            <person name="Benny G.L."/>
            <person name="Blankenship S."/>
            <person name="Bonito G."/>
            <person name="Cuomo C."/>
            <person name="Desiro A."/>
            <person name="Gervers K.A."/>
            <person name="Hundley H."/>
            <person name="Kuo A."/>
            <person name="LaButti K."/>
            <person name="Lang B.F."/>
            <person name="Lipzen A."/>
            <person name="O'Donnell K."/>
            <person name="Pangilinan J."/>
            <person name="Reynolds N."/>
            <person name="Sandor L."/>
            <person name="Smith M.E."/>
            <person name="Tsang A."/>
            <person name="Grigoriev I.V."/>
            <person name="Stajich J.E."/>
            <person name="Spatafora J.W."/>
        </authorList>
    </citation>
    <scope>NUCLEOTIDE SEQUENCE</scope>
    <source>
        <strain evidence="2">RSA 2281</strain>
    </source>
</reference>
<name>A0AAD5PHA2_9FUNG</name>
<organism evidence="2 3">
    <name type="scientific">Phascolomyces articulosus</name>
    <dbReference type="NCBI Taxonomy" id="60185"/>
    <lineage>
        <taxon>Eukaryota</taxon>
        <taxon>Fungi</taxon>
        <taxon>Fungi incertae sedis</taxon>
        <taxon>Mucoromycota</taxon>
        <taxon>Mucoromycotina</taxon>
        <taxon>Mucoromycetes</taxon>
        <taxon>Mucorales</taxon>
        <taxon>Lichtheimiaceae</taxon>
        <taxon>Phascolomyces</taxon>
    </lineage>
</organism>
<dbReference type="EMBL" id="JAIXMP010000009">
    <property type="protein sequence ID" value="KAI9267935.1"/>
    <property type="molecule type" value="Genomic_DNA"/>
</dbReference>
<sequence length="252" mass="28111">MEDGNDNTNVDKPLNQSDPESANQRYSTIRSESHHSISETTATPKLTGPIRKPHRNPAPRYDPIFSSSSSRNLSISDRTFIDFTRCLYQTKSIVKGLQQFSNSICPALRLSPFNGHSASSSLRDPRLSSEEFVCHVNQYLDNTFQKISRLCKILLLILERIEQGHTEVRRERIDSFRTEVWEQIRQATYTKETLIRYIQQHIDSVVNTTSGSTSSSTPSPSSKPSSPTNGGTVPGELTTASPTTSAYSPSTV</sequence>
<evidence type="ECO:0000256" key="1">
    <source>
        <dbReference type="SAM" id="MobiDB-lite"/>
    </source>
</evidence>
<dbReference type="Proteomes" id="UP001209540">
    <property type="component" value="Unassembled WGS sequence"/>
</dbReference>